<protein>
    <submittedName>
        <fullName evidence="2">Uncharacterized protein</fullName>
    </submittedName>
</protein>
<feature type="region of interest" description="Disordered" evidence="1">
    <location>
        <begin position="96"/>
        <end position="132"/>
    </location>
</feature>
<sequence>MTRPASKRSILAELAGRSTLLLAPLVVVILLLAAVPSPKPSASRRDPRRDATSIQQSLHERIRAWIPGLEILSGAALDSADAEMLARDLFARARTGRAAQPATATPPFPEQGARAPAFPEEGGGSRGAAGAPPLPRLSAVLIDGPWRQALLDGRPVGEGGVIDGYEVIEITPRGVRLEKDGRTHTIGLGD</sequence>
<evidence type="ECO:0000313" key="3">
    <source>
        <dbReference type="Proteomes" id="UP000748308"/>
    </source>
</evidence>
<reference evidence="2" key="1">
    <citation type="submission" date="2019-03" db="EMBL/GenBank/DDBJ databases">
        <title>Lake Tanganyika Metagenome-Assembled Genomes (MAGs).</title>
        <authorList>
            <person name="Tran P."/>
        </authorList>
    </citation>
    <scope>NUCLEOTIDE SEQUENCE</scope>
    <source>
        <strain evidence="2">M_DeepCast_400m_m2_100</strain>
    </source>
</reference>
<dbReference type="EMBL" id="VGIY01000117">
    <property type="protein sequence ID" value="MBM3317390.1"/>
    <property type="molecule type" value="Genomic_DNA"/>
</dbReference>
<name>A0A937X8A4_UNCEI</name>
<accession>A0A937X8A4</accession>
<proteinExistence type="predicted"/>
<evidence type="ECO:0000256" key="1">
    <source>
        <dbReference type="SAM" id="MobiDB-lite"/>
    </source>
</evidence>
<dbReference type="AlphaFoldDB" id="A0A937X8A4"/>
<gene>
    <name evidence="2" type="ORF">FJY75_06015</name>
</gene>
<organism evidence="2 3">
    <name type="scientific">Eiseniibacteriota bacterium</name>
    <dbReference type="NCBI Taxonomy" id="2212470"/>
    <lineage>
        <taxon>Bacteria</taxon>
        <taxon>Candidatus Eiseniibacteriota</taxon>
    </lineage>
</organism>
<evidence type="ECO:0000313" key="2">
    <source>
        <dbReference type="EMBL" id="MBM3317390.1"/>
    </source>
</evidence>
<dbReference type="Proteomes" id="UP000748308">
    <property type="component" value="Unassembled WGS sequence"/>
</dbReference>
<comment type="caution">
    <text evidence="2">The sequence shown here is derived from an EMBL/GenBank/DDBJ whole genome shotgun (WGS) entry which is preliminary data.</text>
</comment>